<feature type="domain" description="CheC-like protein" evidence="3">
    <location>
        <begin position="107"/>
        <end position="141"/>
    </location>
</feature>
<dbReference type="RefSeq" id="WP_035162631.1">
    <property type="nucleotide sequence ID" value="NZ_AZTB01000013.1"/>
</dbReference>
<dbReference type="EMBL" id="AZTB01000013">
    <property type="protein sequence ID" value="KGG80826.1"/>
    <property type="molecule type" value="Genomic_DNA"/>
</dbReference>
<evidence type="ECO:0000259" key="3">
    <source>
        <dbReference type="Pfam" id="PF04509"/>
    </source>
</evidence>
<organism evidence="4 5">
    <name type="scientific">Caloranaerobacter azorensis H53214</name>
    <dbReference type="NCBI Taxonomy" id="1156417"/>
    <lineage>
        <taxon>Bacteria</taxon>
        <taxon>Bacillati</taxon>
        <taxon>Bacillota</taxon>
        <taxon>Tissierellia</taxon>
        <taxon>Tissierellales</taxon>
        <taxon>Thermohalobacteraceae</taxon>
        <taxon>Caloranaerobacter</taxon>
    </lineage>
</organism>
<proteinExistence type="predicted"/>
<protein>
    <submittedName>
        <fullName evidence="4">Chemotaxis protein CheY</fullName>
    </submittedName>
</protein>
<dbReference type="Gene3D" id="3.40.1550.10">
    <property type="entry name" value="CheC-like"/>
    <property type="match status" value="1"/>
</dbReference>
<dbReference type="AlphaFoldDB" id="A0A096DNI2"/>
<name>A0A096DNI2_9FIRM</name>
<dbReference type="STRING" id="1156417.Y919_03955"/>
<evidence type="ECO:0000256" key="1">
    <source>
        <dbReference type="ARBA" id="ARBA00022500"/>
    </source>
</evidence>
<dbReference type="SUPFAM" id="SSF103039">
    <property type="entry name" value="CheC-like"/>
    <property type="match status" value="1"/>
</dbReference>
<keyword evidence="2" id="KW-0378">Hydrolase</keyword>
<comment type="caution">
    <text evidence="4">The sequence shown here is derived from an EMBL/GenBank/DDBJ whole genome shotgun (WGS) entry which is preliminary data.</text>
</comment>
<gene>
    <name evidence="4" type="ORF">Y919_03955</name>
</gene>
<evidence type="ECO:0000256" key="2">
    <source>
        <dbReference type="ARBA" id="ARBA00022801"/>
    </source>
</evidence>
<dbReference type="InterPro" id="IPR007597">
    <property type="entry name" value="CheC"/>
</dbReference>
<dbReference type="InterPro" id="IPR028976">
    <property type="entry name" value="CheC-like_sf"/>
</dbReference>
<dbReference type="Proteomes" id="UP000029622">
    <property type="component" value="Unassembled WGS sequence"/>
</dbReference>
<dbReference type="GO" id="GO:0016787">
    <property type="term" value="F:hydrolase activity"/>
    <property type="evidence" value="ECO:0007669"/>
    <property type="project" value="UniProtKB-KW"/>
</dbReference>
<dbReference type="CDD" id="cd17909">
    <property type="entry name" value="CheC_ClassI"/>
    <property type="match status" value="1"/>
</dbReference>
<sequence>MDINNLNIMLLDVLKEIGNIGSGNAATALANIINEKIDMDVPQVKILDFDEVANVLGGAERPVVGIYFEMNGDIKGSIMFILDIDSARCLLKLLFKSSNEKDEFTDMDMSALSEVGNILAASYINSLSMLSNMVLKISIPSIAFDMAGAILSVPAIQFGYISDKVLFIETQFKEGNNQVTGNLFLIPELDSFETMLKKLGVVEI</sequence>
<dbReference type="PANTHER" id="PTHR43693">
    <property type="entry name" value="PROTEIN PHOSPHATASE CHEZ"/>
    <property type="match status" value="1"/>
</dbReference>
<dbReference type="PANTHER" id="PTHR43693:SF1">
    <property type="entry name" value="PROTEIN PHOSPHATASE CHEZ"/>
    <property type="match status" value="1"/>
</dbReference>
<accession>A0A096DNI2</accession>
<keyword evidence="1" id="KW-0145">Chemotaxis</keyword>
<dbReference type="InterPro" id="IPR050992">
    <property type="entry name" value="CheZ_family_phosphatases"/>
</dbReference>
<feature type="domain" description="CheC-like protein" evidence="3">
    <location>
        <begin position="10"/>
        <end position="46"/>
    </location>
</feature>
<evidence type="ECO:0000313" key="4">
    <source>
        <dbReference type="EMBL" id="KGG80826.1"/>
    </source>
</evidence>
<evidence type="ECO:0000313" key="5">
    <source>
        <dbReference type="Proteomes" id="UP000029622"/>
    </source>
</evidence>
<reference evidence="4 5" key="1">
    <citation type="submission" date="2013-12" db="EMBL/GenBank/DDBJ databases">
        <title>Draft genome sequence of Caloranaerobacter sp. H53214.</title>
        <authorList>
            <person name="Jiang L.J."/>
            <person name="Shao Z.Z."/>
            <person name="Long M.N."/>
        </authorList>
    </citation>
    <scope>NUCLEOTIDE SEQUENCE [LARGE SCALE GENOMIC DNA]</scope>
    <source>
        <strain evidence="4 5">H53214</strain>
    </source>
</reference>
<dbReference type="Pfam" id="PF04509">
    <property type="entry name" value="CheC"/>
    <property type="match status" value="2"/>
</dbReference>
<dbReference type="GO" id="GO:0006935">
    <property type="term" value="P:chemotaxis"/>
    <property type="evidence" value="ECO:0007669"/>
    <property type="project" value="UniProtKB-KW"/>
</dbReference>